<name>A0A4U5QGV6_POPAL</name>
<dbReference type="Pfam" id="PF06522">
    <property type="entry name" value="B12D"/>
    <property type="match status" value="1"/>
</dbReference>
<evidence type="ECO:0000313" key="1">
    <source>
        <dbReference type="EMBL" id="TKS08247.1"/>
    </source>
</evidence>
<dbReference type="InterPro" id="IPR010530">
    <property type="entry name" value="B12D"/>
</dbReference>
<reference evidence="1" key="1">
    <citation type="submission" date="2018-10" db="EMBL/GenBank/DDBJ databases">
        <title>Population genomic analysis revealed the cold adaptation of white poplar.</title>
        <authorList>
            <person name="Liu Y.-J."/>
        </authorList>
    </citation>
    <scope>NUCLEOTIDE SEQUENCE [LARGE SCALE GENOMIC DNA]</scope>
    <source>
        <strain evidence="1">PAL-ZL1</strain>
    </source>
</reference>
<organism evidence="1">
    <name type="scientific">Populus alba</name>
    <name type="common">White poplar</name>
    <dbReference type="NCBI Taxonomy" id="43335"/>
    <lineage>
        <taxon>Eukaryota</taxon>
        <taxon>Viridiplantae</taxon>
        <taxon>Streptophyta</taxon>
        <taxon>Embryophyta</taxon>
        <taxon>Tracheophyta</taxon>
        <taxon>Spermatophyta</taxon>
        <taxon>Magnoliopsida</taxon>
        <taxon>eudicotyledons</taxon>
        <taxon>Gunneridae</taxon>
        <taxon>Pentapetalae</taxon>
        <taxon>rosids</taxon>
        <taxon>fabids</taxon>
        <taxon>Malpighiales</taxon>
        <taxon>Salicaceae</taxon>
        <taxon>Saliceae</taxon>
        <taxon>Populus</taxon>
    </lineage>
</organism>
<dbReference type="EMBL" id="RCHU01000305">
    <property type="protein sequence ID" value="TKS08247.1"/>
    <property type="molecule type" value="Genomic_DNA"/>
</dbReference>
<dbReference type="PANTHER" id="PTHR33417">
    <property type="entry name" value="G-BOX BINDING PROTEIN"/>
    <property type="match status" value="1"/>
</dbReference>
<dbReference type="AlphaFoldDB" id="A0A4U5QGV6"/>
<proteinExistence type="predicted"/>
<sequence length="206" mass="23666">MGTQIKKTKKLRLVNRSIGSWKVPNLAKQEATAPGFHRVKVIVNSQPPETCSPEYTLPWWSSHSPQPELAKVMTWHYIYKQNKSTSACEYSDSIQQLAYFLKSRENIKTSALHIGAKAFPMGRWMKPEVYPLLAAMTCVTSLCIFQLTRNVFLNPDVRINKAKRSMGVLGNNEEGERYAEHGLRRFLRTRPPEIMPAINHFFTENK</sequence>
<dbReference type="STRING" id="43335.A0A4U5QGV6"/>
<gene>
    <name evidence="1" type="ORF">D5086_0000104920</name>
</gene>
<accession>A0A4U5QGV6</accession>
<protein>
    <submittedName>
        <fullName evidence="1">Uncharacterized protein</fullName>
    </submittedName>
</protein>
<comment type="caution">
    <text evidence="1">The sequence shown here is derived from an EMBL/GenBank/DDBJ whole genome shotgun (WGS) entry which is preliminary data.</text>
</comment>